<keyword evidence="1" id="KW-0812">Transmembrane</keyword>
<keyword evidence="1" id="KW-0472">Membrane</keyword>
<feature type="transmembrane region" description="Helical" evidence="1">
    <location>
        <begin position="56"/>
        <end position="76"/>
    </location>
</feature>
<evidence type="ECO:0000313" key="3">
    <source>
        <dbReference type="Proteomes" id="UP001193501"/>
    </source>
</evidence>
<dbReference type="Proteomes" id="UP001193501">
    <property type="component" value="Unassembled WGS sequence"/>
</dbReference>
<dbReference type="InterPro" id="IPR009935">
    <property type="entry name" value="DUF1467"/>
</dbReference>
<keyword evidence="3" id="KW-1185">Reference proteome</keyword>
<gene>
    <name evidence="2" type="ORF">GV832_05030</name>
</gene>
<keyword evidence="1" id="KW-1133">Transmembrane helix</keyword>
<organism evidence="2 3">
    <name type="scientific">Stagnihabitans tardus</name>
    <dbReference type="NCBI Taxonomy" id="2699202"/>
    <lineage>
        <taxon>Bacteria</taxon>
        <taxon>Pseudomonadati</taxon>
        <taxon>Pseudomonadota</taxon>
        <taxon>Alphaproteobacteria</taxon>
        <taxon>Rhodobacterales</taxon>
        <taxon>Paracoccaceae</taxon>
        <taxon>Stagnihabitans</taxon>
    </lineage>
</organism>
<evidence type="ECO:0000256" key="1">
    <source>
        <dbReference type="SAM" id="Phobius"/>
    </source>
</evidence>
<reference evidence="2" key="1">
    <citation type="submission" date="2020-01" db="EMBL/GenBank/DDBJ databases">
        <authorList>
            <person name="Chen W.-M."/>
        </authorList>
    </citation>
    <scope>NUCLEOTIDE SEQUENCE</scope>
    <source>
        <strain evidence="2">CYK-10</strain>
    </source>
</reference>
<proteinExistence type="predicted"/>
<evidence type="ECO:0000313" key="2">
    <source>
        <dbReference type="EMBL" id="NBZ86936.1"/>
    </source>
</evidence>
<protein>
    <submittedName>
        <fullName evidence="2">DUF1467 family protein</fullName>
    </submittedName>
</protein>
<dbReference type="AlphaFoldDB" id="A0AAE4Y8K4"/>
<comment type="caution">
    <text evidence="2">The sequence shown here is derived from an EMBL/GenBank/DDBJ whole genome shotgun (WGS) entry which is preliminary data.</text>
</comment>
<name>A0AAE4Y8K4_9RHOB</name>
<dbReference type="RefSeq" id="WP_168773752.1">
    <property type="nucleotide sequence ID" value="NZ_JAABNR010000004.1"/>
</dbReference>
<dbReference type="EMBL" id="JAABNR010000004">
    <property type="protein sequence ID" value="NBZ86936.1"/>
    <property type="molecule type" value="Genomic_DNA"/>
</dbReference>
<sequence length="97" mass="10658">MTITGALVLFSVTWFMVFLCILPTRQVSQADAGEIVPGSARSAPVDPQIGRKAKLTTWITLVVWGLMCGVIMSEVISIRDTDYFGLLNYFSGLERGE</sequence>
<accession>A0AAE4Y8K4</accession>
<dbReference type="Pfam" id="PF07330">
    <property type="entry name" value="DUF1467"/>
    <property type="match status" value="1"/>
</dbReference>